<evidence type="ECO:0000313" key="2">
    <source>
        <dbReference type="EMBL" id="KAG2950175.1"/>
    </source>
</evidence>
<sequence>MIQAISTERLLRVLPDEPLPVRHFRCWAVAGIAIRLQQCCGNASRYHFAPHLVALLAAAIRDQSRQRHSRNAANSAAETNRGGKHVENTTK</sequence>
<evidence type="ECO:0000313" key="3">
    <source>
        <dbReference type="Proteomes" id="UP000736787"/>
    </source>
</evidence>
<evidence type="ECO:0000256" key="1">
    <source>
        <dbReference type="SAM" id="MobiDB-lite"/>
    </source>
</evidence>
<dbReference type="Proteomes" id="UP000736787">
    <property type="component" value="Unassembled WGS sequence"/>
</dbReference>
<organism evidence="2 3">
    <name type="scientific">Phytophthora cactorum</name>
    <dbReference type="NCBI Taxonomy" id="29920"/>
    <lineage>
        <taxon>Eukaryota</taxon>
        <taxon>Sar</taxon>
        <taxon>Stramenopiles</taxon>
        <taxon>Oomycota</taxon>
        <taxon>Peronosporomycetes</taxon>
        <taxon>Peronosporales</taxon>
        <taxon>Peronosporaceae</taxon>
        <taxon>Phytophthora</taxon>
    </lineage>
</organism>
<comment type="caution">
    <text evidence="2">The sequence shown here is derived from an EMBL/GenBank/DDBJ whole genome shotgun (WGS) entry which is preliminary data.</text>
</comment>
<gene>
    <name evidence="2" type="ORF">PC117_g4623</name>
</gene>
<dbReference type="EMBL" id="RCMK01000075">
    <property type="protein sequence ID" value="KAG2950175.1"/>
    <property type="molecule type" value="Genomic_DNA"/>
</dbReference>
<dbReference type="AlphaFoldDB" id="A0A8T1L103"/>
<proteinExistence type="predicted"/>
<name>A0A8T1L103_9STRA</name>
<protein>
    <submittedName>
        <fullName evidence="2">Uncharacterized protein</fullName>
    </submittedName>
</protein>
<reference evidence="2" key="1">
    <citation type="submission" date="2018-10" db="EMBL/GenBank/DDBJ databases">
        <title>Effector identification in a new, highly contiguous assembly of the strawberry crown rot pathogen Phytophthora cactorum.</title>
        <authorList>
            <person name="Armitage A.D."/>
            <person name="Nellist C.F."/>
            <person name="Bates H."/>
            <person name="Vickerstaff R.J."/>
            <person name="Harrison R.J."/>
        </authorList>
    </citation>
    <scope>NUCLEOTIDE SEQUENCE</scope>
    <source>
        <strain evidence="2">4040</strain>
    </source>
</reference>
<accession>A0A8T1L103</accession>
<feature type="region of interest" description="Disordered" evidence="1">
    <location>
        <begin position="66"/>
        <end position="91"/>
    </location>
</feature>